<organism evidence="2 3">
    <name type="scientific">Microbacterium candidum</name>
    <dbReference type="NCBI Taxonomy" id="3041922"/>
    <lineage>
        <taxon>Bacteria</taxon>
        <taxon>Bacillati</taxon>
        <taxon>Actinomycetota</taxon>
        <taxon>Actinomycetes</taxon>
        <taxon>Micrococcales</taxon>
        <taxon>Microbacteriaceae</taxon>
        <taxon>Microbacterium</taxon>
    </lineage>
</organism>
<feature type="transmembrane region" description="Helical" evidence="1">
    <location>
        <begin position="85"/>
        <end position="105"/>
    </location>
</feature>
<feature type="transmembrane region" description="Helical" evidence="1">
    <location>
        <begin position="12"/>
        <end position="33"/>
    </location>
</feature>
<reference evidence="2 3" key="1">
    <citation type="submission" date="2023-06" db="EMBL/GenBank/DDBJ databases">
        <title>Microbacterium sp. nov., isolated from a waste landfill.</title>
        <authorList>
            <person name="Wen W."/>
        </authorList>
    </citation>
    <scope>NUCLEOTIDE SEQUENCE [LARGE SCALE GENOMIC DNA]</scope>
    <source>
        <strain evidence="2 3">ASV49</strain>
    </source>
</reference>
<evidence type="ECO:0000313" key="3">
    <source>
        <dbReference type="Proteomes" id="UP001235064"/>
    </source>
</evidence>
<protein>
    <submittedName>
        <fullName evidence="2">Pr6Pr family membrane protein</fullName>
    </submittedName>
</protein>
<keyword evidence="3" id="KW-1185">Reference proteome</keyword>
<sequence length="249" mass="27317">MKWSSWRILRIVASWLGISAVVAGGAVDIARGIRMSQNMVLVVENYFSFFTIVTTIAMIVTFFIAARRNGPLASADGVESTPLAIALATTSTAMIILGIVYNVLLRSIPLDLATPDPFWVTFLDRYSLEVLHVALLAYVIVDVLFAPRRRRLGWLSLIAIVGIPLVWAVYTMVRGPLVPAPDGSTTYWYPYFFLDPNGPGGYATPMMYIGVIAVAFLVLGSVMILLTHRNRLAPKETAPPADTAQTQRV</sequence>
<feature type="transmembrane region" description="Helical" evidence="1">
    <location>
        <begin position="152"/>
        <end position="173"/>
    </location>
</feature>
<feature type="transmembrane region" description="Helical" evidence="1">
    <location>
        <begin position="206"/>
        <end position="226"/>
    </location>
</feature>
<gene>
    <name evidence="2" type="ORF">QSV35_18285</name>
</gene>
<evidence type="ECO:0000256" key="1">
    <source>
        <dbReference type="SAM" id="Phobius"/>
    </source>
</evidence>
<accession>A0ABT7N3N3</accession>
<dbReference type="Proteomes" id="UP001235064">
    <property type="component" value="Unassembled WGS sequence"/>
</dbReference>
<name>A0ABT7N3N3_9MICO</name>
<comment type="caution">
    <text evidence="2">The sequence shown here is derived from an EMBL/GenBank/DDBJ whole genome shotgun (WGS) entry which is preliminary data.</text>
</comment>
<feature type="transmembrane region" description="Helical" evidence="1">
    <location>
        <begin position="45"/>
        <end position="65"/>
    </location>
</feature>
<dbReference type="RefSeq" id="WP_286290355.1">
    <property type="nucleotide sequence ID" value="NZ_JASXSZ010000007.1"/>
</dbReference>
<proteinExistence type="predicted"/>
<keyword evidence="1" id="KW-1133">Transmembrane helix</keyword>
<evidence type="ECO:0000313" key="2">
    <source>
        <dbReference type="EMBL" id="MDL9981283.1"/>
    </source>
</evidence>
<keyword evidence="1" id="KW-0812">Transmembrane</keyword>
<dbReference type="InterPro" id="IPR049713">
    <property type="entry name" value="Pr6Pr-like"/>
</dbReference>
<dbReference type="EMBL" id="JASXSZ010000007">
    <property type="protein sequence ID" value="MDL9981283.1"/>
    <property type="molecule type" value="Genomic_DNA"/>
</dbReference>
<dbReference type="NCBIfam" id="NF038065">
    <property type="entry name" value="Pr6Pr"/>
    <property type="match status" value="1"/>
</dbReference>
<keyword evidence="1" id="KW-0472">Membrane</keyword>